<protein>
    <recommendedName>
        <fullName evidence="6">GDT1 family protein</fullName>
    </recommendedName>
</protein>
<reference evidence="7 8" key="1">
    <citation type="submission" date="2019-03" db="EMBL/GenBank/DDBJ databases">
        <title>Genomic Encyclopedia of Type Strains, Phase IV (KMG-IV): sequencing the most valuable type-strain genomes for metagenomic binning, comparative biology and taxonomic classification.</title>
        <authorList>
            <person name="Goeker M."/>
        </authorList>
    </citation>
    <scope>NUCLEOTIDE SEQUENCE [LARGE SCALE GENOMIC DNA]</scope>
    <source>
        <strain evidence="7 8">DSM 11170</strain>
    </source>
</reference>
<keyword evidence="8" id="KW-1185">Reference proteome</keyword>
<dbReference type="GO" id="GO:0016020">
    <property type="term" value="C:membrane"/>
    <property type="evidence" value="ECO:0007669"/>
    <property type="project" value="UniProtKB-SubCell"/>
</dbReference>
<comment type="caution">
    <text evidence="7">The sequence shown here is derived from an EMBL/GenBank/DDBJ whole genome shotgun (WGS) entry which is preliminary data.</text>
</comment>
<dbReference type="PANTHER" id="PTHR12608">
    <property type="entry name" value="TRANSMEMBRANE PROTEIN HTP-1 RELATED"/>
    <property type="match status" value="1"/>
</dbReference>
<dbReference type="EMBL" id="SLXT01000007">
    <property type="protein sequence ID" value="TCP64980.1"/>
    <property type="molecule type" value="Genomic_DNA"/>
</dbReference>
<dbReference type="InterPro" id="IPR001727">
    <property type="entry name" value="GDT1-like"/>
</dbReference>
<evidence type="ECO:0000256" key="6">
    <source>
        <dbReference type="RuleBase" id="RU365102"/>
    </source>
</evidence>
<sequence>MTALWVSFALIFLAEMGDKTQLVALTLATRYRPAIVILGITVATTVVHLLSVFIGDVVGNWIPLFYIKVAAGLSFLGFAVWTLRGDELDDDEVKEHRWGPFMTTAIIFFLAELGDKTQLATITLATSYDIWWTWIGSTLGMVVADGLAIAVGIVLGKRIPEKAIKYGAVTIFILFGILTIVEAFYPLNFAG</sequence>
<accession>A0A4R2RM06</accession>
<organism evidence="7 8">
    <name type="scientific">Heliophilum fasciatum</name>
    <dbReference type="NCBI Taxonomy" id="35700"/>
    <lineage>
        <taxon>Bacteria</taxon>
        <taxon>Bacillati</taxon>
        <taxon>Bacillota</taxon>
        <taxon>Clostridia</taxon>
        <taxon>Eubacteriales</taxon>
        <taxon>Heliobacteriaceae</taxon>
        <taxon>Heliophilum</taxon>
    </lineage>
</organism>
<dbReference type="OrthoDB" id="9801356at2"/>
<dbReference type="Pfam" id="PF01169">
    <property type="entry name" value="GDT1"/>
    <property type="match status" value="2"/>
</dbReference>
<evidence type="ECO:0000256" key="2">
    <source>
        <dbReference type="ARBA" id="ARBA00009190"/>
    </source>
</evidence>
<feature type="transmembrane region" description="Helical" evidence="6">
    <location>
        <begin position="65"/>
        <end position="83"/>
    </location>
</feature>
<dbReference type="Proteomes" id="UP000294813">
    <property type="component" value="Unassembled WGS sequence"/>
</dbReference>
<comment type="caution">
    <text evidence="6">Lacks conserved residue(s) required for the propagation of feature annotation.</text>
</comment>
<evidence type="ECO:0000256" key="1">
    <source>
        <dbReference type="ARBA" id="ARBA00004141"/>
    </source>
</evidence>
<evidence type="ECO:0000256" key="3">
    <source>
        <dbReference type="ARBA" id="ARBA00022692"/>
    </source>
</evidence>
<dbReference type="PANTHER" id="PTHR12608:SF1">
    <property type="entry name" value="TRANSMEMBRANE PROTEIN 165"/>
    <property type="match status" value="1"/>
</dbReference>
<dbReference type="RefSeq" id="WP_131918716.1">
    <property type="nucleotide sequence ID" value="NZ_JAOQNU010000007.1"/>
</dbReference>
<dbReference type="GO" id="GO:0046873">
    <property type="term" value="F:metal ion transmembrane transporter activity"/>
    <property type="evidence" value="ECO:0007669"/>
    <property type="project" value="InterPro"/>
</dbReference>
<evidence type="ECO:0000256" key="4">
    <source>
        <dbReference type="ARBA" id="ARBA00022989"/>
    </source>
</evidence>
<comment type="similarity">
    <text evidence="2 6">Belongs to the GDT1 family.</text>
</comment>
<proteinExistence type="inferred from homology"/>
<evidence type="ECO:0000313" key="7">
    <source>
        <dbReference type="EMBL" id="TCP64980.1"/>
    </source>
</evidence>
<keyword evidence="3 6" id="KW-0812">Transmembrane</keyword>
<keyword evidence="4 6" id="KW-1133">Transmembrane helix</keyword>
<evidence type="ECO:0000256" key="5">
    <source>
        <dbReference type="ARBA" id="ARBA00023136"/>
    </source>
</evidence>
<feature type="transmembrane region" description="Helical" evidence="6">
    <location>
        <begin position="34"/>
        <end position="53"/>
    </location>
</feature>
<dbReference type="AlphaFoldDB" id="A0A4R2RM06"/>
<name>A0A4R2RM06_9FIRM</name>
<gene>
    <name evidence="7" type="ORF">EDD73_10750</name>
</gene>
<keyword evidence="5 6" id="KW-0472">Membrane</keyword>
<comment type="subcellular location">
    <subcellularLocation>
        <location evidence="1 6">Membrane</location>
        <topology evidence="1 6">Multi-pass membrane protein</topology>
    </subcellularLocation>
</comment>
<feature type="transmembrane region" description="Helical" evidence="6">
    <location>
        <begin position="166"/>
        <end position="185"/>
    </location>
</feature>
<evidence type="ECO:0000313" key="8">
    <source>
        <dbReference type="Proteomes" id="UP000294813"/>
    </source>
</evidence>
<feature type="transmembrane region" description="Helical" evidence="6">
    <location>
        <begin position="131"/>
        <end position="154"/>
    </location>
</feature>